<reference evidence="1" key="2">
    <citation type="journal article" date="2020" name="Nat. Commun.">
        <title>Large-scale genome sequencing of mycorrhizal fungi provides insights into the early evolution of symbiotic traits.</title>
        <authorList>
            <person name="Miyauchi S."/>
            <person name="Kiss E."/>
            <person name="Kuo A."/>
            <person name="Drula E."/>
            <person name="Kohler A."/>
            <person name="Sanchez-Garcia M."/>
            <person name="Morin E."/>
            <person name="Andreopoulos B."/>
            <person name="Barry K.W."/>
            <person name="Bonito G."/>
            <person name="Buee M."/>
            <person name="Carver A."/>
            <person name="Chen C."/>
            <person name="Cichocki N."/>
            <person name="Clum A."/>
            <person name="Culley D."/>
            <person name="Crous P.W."/>
            <person name="Fauchery L."/>
            <person name="Girlanda M."/>
            <person name="Hayes R.D."/>
            <person name="Keri Z."/>
            <person name="LaButti K."/>
            <person name="Lipzen A."/>
            <person name="Lombard V."/>
            <person name="Magnuson J."/>
            <person name="Maillard F."/>
            <person name="Murat C."/>
            <person name="Nolan M."/>
            <person name="Ohm R.A."/>
            <person name="Pangilinan J."/>
            <person name="Pereira M.F."/>
            <person name="Perotto S."/>
            <person name="Peter M."/>
            <person name="Pfister S."/>
            <person name="Riley R."/>
            <person name="Sitrit Y."/>
            <person name="Stielow J.B."/>
            <person name="Szollosi G."/>
            <person name="Zifcakova L."/>
            <person name="Stursova M."/>
            <person name="Spatafora J.W."/>
            <person name="Tedersoo L."/>
            <person name="Vaario L.M."/>
            <person name="Yamada A."/>
            <person name="Yan M."/>
            <person name="Wang P."/>
            <person name="Xu J."/>
            <person name="Bruns T."/>
            <person name="Baldrian P."/>
            <person name="Vilgalys R."/>
            <person name="Dunand C."/>
            <person name="Henrissat B."/>
            <person name="Grigoriev I.V."/>
            <person name="Hibbett D."/>
            <person name="Nagy L.G."/>
            <person name="Martin F.M."/>
        </authorList>
    </citation>
    <scope>NUCLEOTIDE SEQUENCE</scope>
    <source>
        <strain evidence="1">P2</strain>
    </source>
</reference>
<keyword evidence="2" id="KW-1185">Reference proteome</keyword>
<comment type="caution">
    <text evidence="1">The sequence shown here is derived from an EMBL/GenBank/DDBJ whole genome shotgun (WGS) entry which is preliminary data.</text>
</comment>
<protein>
    <submittedName>
        <fullName evidence="1">Uncharacterized protein</fullName>
    </submittedName>
</protein>
<organism evidence="1 2">
    <name type="scientific">Thelephora ganbajun</name>
    <name type="common">Ganba fungus</name>
    <dbReference type="NCBI Taxonomy" id="370292"/>
    <lineage>
        <taxon>Eukaryota</taxon>
        <taxon>Fungi</taxon>
        <taxon>Dikarya</taxon>
        <taxon>Basidiomycota</taxon>
        <taxon>Agaricomycotina</taxon>
        <taxon>Agaricomycetes</taxon>
        <taxon>Thelephorales</taxon>
        <taxon>Thelephoraceae</taxon>
        <taxon>Thelephora</taxon>
    </lineage>
</organism>
<sequence length="187" mass="20029">MVTTHVKDSLPQRRIRKRGIVSPPAFTTGIPKSTGANLHGPATTPVATSLGLPNANLELQIPQPSPLEPVTIPATDTIPGSPVIHSPSISIASLFDFTIADDSDDESPADSPIDPNAPTQHETFYLEDGNVEVLCGNTLFHVHTSILSFHSPALRQMSAQTSPARADSPTVVLAFCPRTRLRILPRF</sequence>
<accession>A0ACB6Z8Y2</accession>
<gene>
    <name evidence="1" type="ORF">BDM02DRAFT_320816</name>
</gene>
<name>A0ACB6Z8Y2_THEGA</name>
<evidence type="ECO:0000313" key="2">
    <source>
        <dbReference type="Proteomes" id="UP000886501"/>
    </source>
</evidence>
<dbReference type="EMBL" id="MU118069">
    <property type="protein sequence ID" value="KAF9646063.1"/>
    <property type="molecule type" value="Genomic_DNA"/>
</dbReference>
<evidence type="ECO:0000313" key="1">
    <source>
        <dbReference type="EMBL" id="KAF9646063.1"/>
    </source>
</evidence>
<dbReference type="Proteomes" id="UP000886501">
    <property type="component" value="Unassembled WGS sequence"/>
</dbReference>
<proteinExistence type="predicted"/>
<reference evidence="1" key="1">
    <citation type="submission" date="2019-10" db="EMBL/GenBank/DDBJ databases">
        <authorList>
            <consortium name="DOE Joint Genome Institute"/>
            <person name="Kuo A."/>
            <person name="Miyauchi S."/>
            <person name="Kiss E."/>
            <person name="Drula E."/>
            <person name="Kohler A."/>
            <person name="Sanchez-Garcia M."/>
            <person name="Andreopoulos B."/>
            <person name="Barry K.W."/>
            <person name="Bonito G."/>
            <person name="Buee M."/>
            <person name="Carver A."/>
            <person name="Chen C."/>
            <person name="Cichocki N."/>
            <person name="Clum A."/>
            <person name="Culley D."/>
            <person name="Crous P.W."/>
            <person name="Fauchery L."/>
            <person name="Girlanda M."/>
            <person name="Hayes R."/>
            <person name="Keri Z."/>
            <person name="Labutti K."/>
            <person name="Lipzen A."/>
            <person name="Lombard V."/>
            <person name="Magnuson J."/>
            <person name="Maillard F."/>
            <person name="Morin E."/>
            <person name="Murat C."/>
            <person name="Nolan M."/>
            <person name="Ohm R."/>
            <person name="Pangilinan J."/>
            <person name="Pereira M."/>
            <person name="Perotto S."/>
            <person name="Peter M."/>
            <person name="Riley R."/>
            <person name="Sitrit Y."/>
            <person name="Stielow B."/>
            <person name="Szollosi G."/>
            <person name="Zifcakova L."/>
            <person name="Stursova M."/>
            <person name="Spatafora J.W."/>
            <person name="Tedersoo L."/>
            <person name="Vaario L.-M."/>
            <person name="Yamada A."/>
            <person name="Yan M."/>
            <person name="Wang P."/>
            <person name="Xu J."/>
            <person name="Bruns T."/>
            <person name="Baldrian P."/>
            <person name="Vilgalys R."/>
            <person name="Henrissat B."/>
            <person name="Grigoriev I.V."/>
            <person name="Hibbett D."/>
            <person name="Nagy L.G."/>
            <person name="Martin F.M."/>
        </authorList>
    </citation>
    <scope>NUCLEOTIDE SEQUENCE</scope>
    <source>
        <strain evidence="1">P2</strain>
    </source>
</reference>